<gene>
    <name evidence="2" type="ORF">Cvel_31979</name>
</gene>
<dbReference type="AlphaFoldDB" id="A0A0G4HUR4"/>
<reference evidence="2" key="1">
    <citation type="submission" date="2014-11" db="EMBL/GenBank/DDBJ databases">
        <authorList>
            <person name="Otto D Thomas"/>
            <person name="Naeem Raeece"/>
        </authorList>
    </citation>
    <scope>NUCLEOTIDE SEQUENCE</scope>
</reference>
<evidence type="ECO:0000256" key="1">
    <source>
        <dbReference type="SAM" id="MobiDB-lite"/>
    </source>
</evidence>
<name>A0A0G4HUR4_9ALVE</name>
<dbReference type="VEuPathDB" id="CryptoDB:Cvel_31979"/>
<proteinExistence type="predicted"/>
<evidence type="ECO:0000313" key="2">
    <source>
        <dbReference type="EMBL" id="CEM48183.1"/>
    </source>
</evidence>
<dbReference type="EMBL" id="CDMZ01003957">
    <property type="protein sequence ID" value="CEM48183.1"/>
    <property type="molecule type" value="Genomic_DNA"/>
</dbReference>
<feature type="compositionally biased region" description="Low complexity" evidence="1">
    <location>
        <begin position="68"/>
        <end position="82"/>
    </location>
</feature>
<feature type="region of interest" description="Disordered" evidence="1">
    <location>
        <begin position="55"/>
        <end position="82"/>
    </location>
</feature>
<accession>A0A0G4HUR4</accession>
<protein>
    <submittedName>
        <fullName evidence="2">Uncharacterized protein</fullName>
    </submittedName>
</protein>
<sequence>MLNKFRFEVPLEEEGAFCVAEEGHGRLFEEERESSSSFQKMRGHFLSRSGFLCTMKRHPSPSEREGGSTSSHMRSSLSTETSQQTVDLQASLAFGSQLLTHFSQSPYNKIWRDQGVKSFFSDVPHFLMYIL</sequence>
<organism evidence="2">
    <name type="scientific">Chromera velia CCMP2878</name>
    <dbReference type="NCBI Taxonomy" id="1169474"/>
    <lineage>
        <taxon>Eukaryota</taxon>
        <taxon>Sar</taxon>
        <taxon>Alveolata</taxon>
        <taxon>Colpodellida</taxon>
        <taxon>Chromeraceae</taxon>
        <taxon>Chromera</taxon>
    </lineage>
</organism>